<accession>A0A9Q1BJ57</accession>
<dbReference type="GO" id="GO:0004180">
    <property type="term" value="F:carboxypeptidase activity"/>
    <property type="evidence" value="ECO:0007669"/>
    <property type="project" value="UniProtKB-KW"/>
</dbReference>
<keyword evidence="5" id="KW-1133">Transmembrane helix</keyword>
<keyword evidence="7" id="KW-0121">Carboxypeptidase</keyword>
<feature type="chain" id="PRO_5040328132" evidence="6">
    <location>
        <begin position="26"/>
        <end position="449"/>
    </location>
</feature>
<feature type="signal peptide" evidence="6">
    <location>
        <begin position="1"/>
        <end position="25"/>
    </location>
</feature>
<evidence type="ECO:0000256" key="1">
    <source>
        <dbReference type="ARBA" id="ARBA00022614"/>
    </source>
</evidence>
<sequence length="449" mass="51082">MSSYPFVGATIFLTLVLSSCKASFAALKILNESLVELSPEECGRVCSYEDWFNRAHCDDRGLLHVPTSGGCEEVTLLELQGNKIKSIAEEHLSGYKHVRTLDVSNNEITHLNPETFLANDQLKNIIVSHNRLRILHNGTFKGIESNLLRIYLDHNKFYLIETKAFHGLSKVTSLYLNNNKLQQLVSNIFSDMADLLHLSLDHNELIELDKGNFRNLTNLLTLKLEANNLTKLPEEVFVDLYSLQEVDLSSNKLKAIMPPHNIGIHYVRMINLQDNKINRSVDIIPFLYNVTHELCFGGNPLSCDCDFKIIQEWVKEIKDGEPCSESAISVVRCKLINQSFVDITDDLKLNCNSPISSNKTSQETDLPDKKDSPSSTPAHTFTSRSQHLTYPSGHDDNSNWRKTDHFKPENFKSGYSVYWVSLYNAVILTCYILFRCVKSYKRRKSGTSR</sequence>
<keyword evidence="2 6" id="KW-0732">Signal</keyword>
<feature type="compositionally biased region" description="Polar residues" evidence="4">
    <location>
        <begin position="355"/>
        <end position="364"/>
    </location>
</feature>
<organism evidence="7 8">
    <name type="scientific">Holothuria leucospilota</name>
    <name type="common">Black long sea cucumber</name>
    <name type="synonym">Mertensiothuria leucospilota</name>
    <dbReference type="NCBI Taxonomy" id="206669"/>
    <lineage>
        <taxon>Eukaryota</taxon>
        <taxon>Metazoa</taxon>
        <taxon>Echinodermata</taxon>
        <taxon>Eleutherozoa</taxon>
        <taxon>Echinozoa</taxon>
        <taxon>Holothuroidea</taxon>
        <taxon>Aspidochirotacea</taxon>
        <taxon>Aspidochirotida</taxon>
        <taxon>Holothuriidae</taxon>
        <taxon>Holothuria</taxon>
    </lineage>
</organism>
<dbReference type="PROSITE" id="PS51450">
    <property type="entry name" value="LRR"/>
    <property type="match status" value="1"/>
</dbReference>
<feature type="compositionally biased region" description="Polar residues" evidence="4">
    <location>
        <begin position="373"/>
        <end position="389"/>
    </location>
</feature>
<dbReference type="AlphaFoldDB" id="A0A9Q1BJ57"/>
<proteinExistence type="predicted"/>
<gene>
    <name evidence="7" type="ORF">HOLleu_32757</name>
</gene>
<evidence type="ECO:0000313" key="7">
    <source>
        <dbReference type="EMBL" id="KAJ8027579.1"/>
    </source>
</evidence>
<dbReference type="OrthoDB" id="1055097at2759"/>
<evidence type="ECO:0000256" key="3">
    <source>
        <dbReference type="ARBA" id="ARBA00022737"/>
    </source>
</evidence>
<keyword evidence="5" id="KW-0812">Transmembrane</keyword>
<dbReference type="Proteomes" id="UP001152320">
    <property type="component" value="Chromosome 16"/>
</dbReference>
<dbReference type="Pfam" id="PF13855">
    <property type="entry name" value="LRR_8"/>
    <property type="match status" value="2"/>
</dbReference>
<keyword evidence="7" id="KW-0378">Hydrolase</keyword>
<name>A0A9Q1BJ57_HOLLE</name>
<feature type="region of interest" description="Disordered" evidence="4">
    <location>
        <begin position="355"/>
        <end position="401"/>
    </location>
</feature>
<dbReference type="InterPro" id="IPR003591">
    <property type="entry name" value="Leu-rich_rpt_typical-subtyp"/>
</dbReference>
<dbReference type="PANTHER" id="PTHR24369">
    <property type="entry name" value="ANTIGEN BSP, PUTATIVE-RELATED"/>
    <property type="match status" value="1"/>
</dbReference>
<keyword evidence="5" id="KW-0472">Membrane</keyword>
<dbReference type="PANTHER" id="PTHR24369:SF210">
    <property type="entry name" value="CHAOPTIN-RELATED"/>
    <property type="match status" value="1"/>
</dbReference>
<evidence type="ECO:0000256" key="5">
    <source>
        <dbReference type="SAM" id="Phobius"/>
    </source>
</evidence>
<evidence type="ECO:0000313" key="8">
    <source>
        <dbReference type="Proteomes" id="UP001152320"/>
    </source>
</evidence>
<comment type="caution">
    <text evidence="7">The sequence shown here is derived from an EMBL/GenBank/DDBJ whole genome shotgun (WGS) entry which is preliminary data.</text>
</comment>
<dbReference type="InterPro" id="IPR032675">
    <property type="entry name" value="LRR_dom_sf"/>
</dbReference>
<dbReference type="Gene3D" id="3.80.10.10">
    <property type="entry name" value="Ribonuclease Inhibitor"/>
    <property type="match status" value="2"/>
</dbReference>
<evidence type="ECO:0000256" key="2">
    <source>
        <dbReference type="ARBA" id="ARBA00022729"/>
    </source>
</evidence>
<keyword evidence="7" id="KW-0645">Protease</keyword>
<dbReference type="SUPFAM" id="SSF52058">
    <property type="entry name" value="L domain-like"/>
    <property type="match status" value="1"/>
</dbReference>
<keyword evidence="8" id="KW-1185">Reference proteome</keyword>
<dbReference type="EMBL" id="JAIZAY010000016">
    <property type="protein sequence ID" value="KAJ8027579.1"/>
    <property type="molecule type" value="Genomic_DNA"/>
</dbReference>
<reference evidence="7" key="1">
    <citation type="submission" date="2021-10" db="EMBL/GenBank/DDBJ databases">
        <title>Tropical sea cucumber genome reveals ecological adaptation and Cuvierian tubules defense mechanism.</title>
        <authorList>
            <person name="Chen T."/>
        </authorList>
    </citation>
    <scope>NUCLEOTIDE SEQUENCE</scope>
    <source>
        <strain evidence="7">Nanhai2018</strain>
        <tissue evidence="7">Muscle</tissue>
    </source>
</reference>
<keyword evidence="1" id="KW-0433">Leucine-rich repeat</keyword>
<dbReference type="SMART" id="SM00369">
    <property type="entry name" value="LRR_TYP"/>
    <property type="match status" value="7"/>
</dbReference>
<dbReference type="InterPro" id="IPR050541">
    <property type="entry name" value="LRR_TM_domain-containing"/>
</dbReference>
<dbReference type="GO" id="GO:0005886">
    <property type="term" value="C:plasma membrane"/>
    <property type="evidence" value="ECO:0007669"/>
    <property type="project" value="TreeGrafter"/>
</dbReference>
<dbReference type="InterPro" id="IPR001611">
    <property type="entry name" value="Leu-rich_rpt"/>
</dbReference>
<evidence type="ECO:0000256" key="6">
    <source>
        <dbReference type="SAM" id="SignalP"/>
    </source>
</evidence>
<feature type="transmembrane region" description="Helical" evidence="5">
    <location>
        <begin position="415"/>
        <end position="434"/>
    </location>
</feature>
<evidence type="ECO:0000256" key="4">
    <source>
        <dbReference type="SAM" id="MobiDB-lite"/>
    </source>
</evidence>
<keyword evidence="3" id="KW-0677">Repeat</keyword>
<protein>
    <submittedName>
        <fullName evidence="7">Carboxypeptidase N subunit 2</fullName>
    </submittedName>
</protein>